<dbReference type="Proteomes" id="UP000284403">
    <property type="component" value="Unassembled WGS sequence"/>
</dbReference>
<dbReference type="AlphaFoldDB" id="A0A422MZN0"/>
<dbReference type="EMBL" id="MKKU01001019">
    <property type="protein sequence ID" value="RNE98631.1"/>
    <property type="molecule type" value="Genomic_DNA"/>
</dbReference>
<comment type="caution">
    <text evidence="1">The sequence shown here is derived from an EMBL/GenBank/DDBJ whole genome shotgun (WGS) entry which is preliminary data.</text>
</comment>
<gene>
    <name evidence="1" type="ORF">Tco025E_09574</name>
</gene>
<protein>
    <submittedName>
        <fullName evidence="1">Uncharacterized protein</fullName>
    </submittedName>
</protein>
<name>A0A422MZN0_9TRYP</name>
<evidence type="ECO:0000313" key="2">
    <source>
        <dbReference type="Proteomes" id="UP000284403"/>
    </source>
</evidence>
<dbReference type="GeneID" id="40323185"/>
<dbReference type="RefSeq" id="XP_029223870.1">
    <property type="nucleotide sequence ID" value="XM_029376386.1"/>
</dbReference>
<sequence length="111" mass="11822">MPCAPACSPSFCRLQRRGVEGGRGPLFLCGCARRGDVLRCPSRAGRGLSIPPRVCLGACSGAGGQNAGPQTLLLCRVFLRSELVRLGALAGWRLGRLRGPWRLRQPVPVPC</sequence>
<reference evidence="1 2" key="1">
    <citation type="journal article" date="2018" name="BMC Genomics">
        <title>Genomic comparison of Trypanosoma conorhini and Trypanosoma rangeli to Trypanosoma cruzi strains of high and low virulence.</title>
        <authorList>
            <person name="Bradwell K.R."/>
            <person name="Koparde V.N."/>
            <person name="Matveyev A.V."/>
            <person name="Serrano M.G."/>
            <person name="Alves J.M."/>
            <person name="Parikh H."/>
            <person name="Huang B."/>
            <person name="Lee V."/>
            <person name="Espinosa-Alvarez O."/>
            <person name="Ortiz P.A."/>
            <person name="Costa-Martins A.G."/>
            <person name="Teixeira M.M."/>
            <person name="Buck G.A."/>
        </authorList>
    </citation>
    <scope>NUCLEOTIDE SEQUENCE [LARGE SCALE GENOMIC DNA]</scope>
    <source>
        <strain evidence="1 2">025E</strain>
    </source>
</reference>
<keyword evidence="2" id="KW-1185">Reference proteome</keyword>
<evidence type="ECO:0000313" key="1">
    <source>
        <dbReference type="EMBL" id="RNE98631.1"/>
    </source>
</evidence>
<organism evidence="1 2">
    <name type="scientific">Trypanosoma conorhini</name>
    <dbReference type="NCBI Taxonomy" id="83891"/>
    <lineage>
        <taxon>Eukaryota</taxon>
        <taxon>Discoba</taxon>
        <taxon>Euglenozoa</taxon>
        <taxon>Kinetoplastea</taxon>
        <taxon>Metakinetoplastina</taxon>
        <taxon>Trypanosomatida</taxon>
        <taxon>Trypanosomatidae</taxon>
        <taxon>Trypanosoma</taxon>
    </lineage>
</organism>
<proteinExistence type="predicted"/>
<accession>A0A422MZN0</accession>